<gene>
    <name evidence="2" type="ORF">KGA66_17285</name>
</gene>
<comment type="caution">
    <text evidence="2">The sequence shown here is derived from an EMBL/GenBank/DDBJ whole genome shotgun (WGS) entry which is preliminary data.</text>
</comment>
<dbReference type="EMBL" id="JAGSXH010000061">
    <property type="protein sequence ID" value="MBS2964815.1"/>
    <property type="molecule type" value="Genomic_DNA"/>
</dbReference>
<sequence length="261" mass="27033">MAGAGEDDVGAERGGGGAERAPDAQVAAIVGELATTEDAAPQRLKGPLSRLAGVLRRGFSGGGRGAQLTGQWLVDQVLAMAPRLPVRDQATLWRQHPGLSADELADVLIEGAARASGAIGGAVGVWAVLPVAPLFAVEVATETVAVVGIEIKLIAELHEVYGLRAPGSGVERMISYTSAWADRRGVSLAPGTIALAIGPALRGRLTRRLTRRAARSTISLGPLLSGAAAGAWANRRETRRLGRTVRAQLQRAVSEGRLLEG</sequence>
<keyword evidence="3" id="KW-1185">Reference proteome</keyword>
<reference evidence="2" key="1">
    <citation type="submission" date="2021-04" db="EMBL/GenBank/DDBJ databases">
        <title>Genome based classification of Actinospica acidithermotolerans sp. nov., an actinobacterium isolated from an Indonesian hot spring.</title>
        <authorList>
            <person name="Kusuma A.B."/>
            <person name="Putra K.E."/>
            <person name="Nafisah S."/>
            <person name="Loh J."/>
            <person name="Nouioui I."/>
            <person name="Goodfellow M."/>
        </authorList>
    </citation>
    <scope>NUCLEOTIDE SEQUENCE</scope>
    <source>
        <strain evidence="2">DSM 45618</strain>
    </source>
</reference>
<organism evidence="2 3">
    <name type="scientific">Actinocrinis puniceicyclus</name>
    <dbReference type="NCBI Taxonomy" id="977794"/>
    <lineage>
        <taxon>Bacteria</taxon>
        <taxon>Bacillati</taxon>
        <taxon>Actinomycetota</taxon>
        <taxon>Actinomycetes</taxon>
        <taxon>Catenulisporales</taxon>
        <taxon>Actinospicaceae</taxon>
        <taxon>Actinocrinis</taxon>
    </lineage>
</organism>
<dbReference type="AlphaFoldDB" id="A0A8J7WSG5"/>
<evidence type="ECO:0000256" key="1">
    <source>
        <dbReference type="SAM" id="MobiDB-lite"/>
    </source>
</evidence>
<name>A0A8J7WSG5_9ACTN</name>
<dbReference type="RefSeq" id="WP_211469175.1">
    <property type="nucleotide sequence ID" value="NZ_JAGSXH010000061.1"/>
</dbReference>
<proteinExistence type="predicted"/>
<evidence type="ECO:0000313" key="2">
    <source>
        <dbReference type="EMBL" id="MBS2964815.1"/>
    </source>
</evidence>
<evidence type="ECO:0008006" key="4">
    <source>
        <dbReference type="Google" id="ProtNLM"/>
    </source>
</evidence>
<accession>A0A8J7WSG5</accession>
<evidence type="ECO:0000313" key="3">
    <source>
        <dbReference type="Proteomes" id="UP000677913"/>
    </source>
</evidence>
<dbReference type="Proteomes" id="UP000677913">
    <property type="component" value="Unassembled WGS sequence"/>
</dbReference>
<protein>
    <recommendedName>
        <fullName evidence="4">EcsC protein family protein</fullName>
    </recommendedName>
</protein>
<feature type="region of interest" description="Disordered" evidence="1">
    <location>
        <begin position="1"/>
        <end position="22"/>
    </location>
</feature>